<accession>A0A434A4D9</accession>
<keyword evidence="2" id="KW-0238">DNA-binding</keyword>
<dbReference type="EMBL" id="QWDM01000011">
    <property type="protein sequence ID" value="RUT69216.1"/>
    <property type="molecule type" value="Genomic_DNA"/>
</dbReference>
<dbReference type="InterPro" id="IPR037923">
    <property type="entry name" value="HTH-like"/>
</dbReference>
<dbReference type="AlphaFoldDB" id="A0A434A4D9"/>
<dbReference type="RefSeq" id="WP_127339541.1">
    <property type="nucleotide sequence ID" value="NZ_QWDM01000011.1"/>
</dbReference>
<dbReference type="InterPro" id="IPR003313">
    <property type="entry name" value="AraC-bd"/>
</dbReference>
<dbReference type="Pfam" id="PF02311">
    <property type="entry name" value="AraC_binding"/>
    <property type="match status" value="1"/>
</dbReference>
<dbReference type="PROSITE" id="PS00041">
    <property type="entry name" value="HTH_ARAC_FAMILY_1"/>
    <property type="match status" value="1"/>
</dbReference>
<evidence type="ECO:0000313" key="5">
    <source>
        <dbReference type="EMBL" id="RUT69216.1"/>
    </source>
</evidence>
<evidence type="ECO:0000313" key="6">
    <source>
        <dbReference type="Proteomes" id="UP000288102"/>
    </source>
</evidence>
<proteinExistence type="predicted"/>
<dbReference type="Gene3D" id="1.10.10.60">
    <property type="entry name" value="Homeodomain-like"/>
    <property type="match status" value="2"/>
</dbReference>
<dbReference type="InterPro" id="IPR014710">
    <property type="entry name" value="RmlC-like_jellyroll"/>
</dbReference>
<dbReference type="GO" id="GO:0003700">
    <property type="term" value="F:DNA-binding transcription factor activity"/>
    <property type="evidence" value="ECO:0007669"/>
    <property type="project" value="InterPro"/>
</dbReference>
<dbReference type="PRINTS" id="PR00032">
    <property type="entry name" value="HTHARAC"/>
</dbReference>
<sequence length="283" mass="33386">MTNDVLHEPYELVLKELTEECPRGGHMHSFFELAYIVQGSGIQHINNNTLPYKTGDLFLLTPDDQHSFDFEEPTQLFFIRFNNYYLSGIYQQELLQRIEIILKNASHEPGCVIKNEDDIIIVQPIMEAIIREHGNRGLYHTELLSHYIKTLLVIIARNIMMSLPEKINEHSDQKVVRILQYVQANIYDPEKLKGFHISNKFGISETYLARFFRKHTNETLQEYQTNYKLKLIENRLLNTDMRINEISAEFGFTDKSHFNNMFKKHRGVNPTEFRKMFFGFGNF</sequence>
<keyword evidence="6" id="KW-1185">Reference proteome</keyword>
<dbReference type="SUPFAM" id="SSF51215">
    <property type="entry name" value="Regulatory protein AraC"/>
    <property type="match status" value="1"/>
</dbReference>
<dbReference type="InterPro" id="IPR018060">
    <property type="entry name" value="HTH_AraC"/>
</dbReference>
<dbReference type="InterPro" id="IPR018062">
    <property type="entry name" value="HTH_AraC-typ_CS"/>
</dbReference>
<reference evidence="6" key="1">
    <citation type="journal article" date="2019" name="Syst. Appl. Microbiol.">
        <title>Flavobacterium circumlabens sp. nov. and Flavobacterium cupreum sp. nov., two psychrotrophic species isolated from Antarctic environmental samples.</title>
        <authorList>
            <person name="Kralova S."/>
            <person name="Busse H.-J."/>
            <person name="Svec P."/>
            <person name="Maslanova I."/>
            <person name="Stankova E."/>
            <person name="Bartak M."/>
            <person name="Sedlacek I."/>
        </authorList>
    </citation>
    <scope>NUCLEOTIDE SEQUENCE [LARGE SCALE GENOMIC DNA]</scope>
    <source>
        <strain evidence="6">CCM 8825</strain>
    </source>
</reference>
<name>A0A434A4D9_9FLAO</name>
<dbReference type="PANTHER" id="PTHR43280">
    <property type="entry name" value="ARAC-FAMILY TRANSCRIPTIONAL REGULATOR"/>
    <property type="match status" value="1"/>
</dbReference>
<dbReference type="SMART" id="SM00342">
    <property type="entry name" value="HTH_ARAC"/>
    <property type="match status" value="1"/>
</dbReference>
<dbReference type="InterPro" id="IPR009057">
    <property type="entry name" value="Homeodomain-like_sf"/>
</dbReference>
<evidence type="ECO:0000259" key="4">
    <source>
        <dbReference type="PROSITE" id="PS01124"/>
    </source>
</evidence>
<keyword evidence="1" id="KW-0805">Transcription regulation</keyword>
<dbReference type="SUPFAM" id="SSF46689">
    <property type="entry name" value="Homeodomain-like"/>
    <property type="match status" value="1"/>
</dbReference>
<protein>
    <submittedName>
        <fullName evidence="5">AraC family transcriptional regulator</fullName>
    </submittedName>
</protein>
<keyword evidence="3" id="KW-0804">Transcription</keyword>
<dbReference type="GO" id="GO:0043565">
    <property type="term" value="F:sequence-specific DNA binding"/>
    <property type="evidence" value="ECO:0007669"/>
    <property type="project" value="InterPro"/>
</dbReference>
<dbReference type="PANTHER" id="PTHR43280:SF2">
    <property type="entry name" value="HTH-TYPE TRANSCRIPTIONAL REGULATOR EXSA"/>
    <property type="match status" value="1"/>
</dbReference>
<evidence type="ECO:0000256" key="1">
    <source>
        <dbReference type="ARBA" id="ARBA00023015"/>
    </source>
</evidence>
<dbReference type="PROSITE" id="PS01124">
    <property type="entry name" value="HTH_ARAC_FAMILY_2"/>
    <property type="match status" value="1"/>
</dbReference>
<evidence type="ECO:0000256" key="3">
    <source>
        <dbReference type="ARBA" id="ARBA00023163"/>
    </source>
</evidence>
<dbReference type="Proteomes" id="UP000288102">
    <property type="component" value="Unassembled WGS sequence"/>
</dbReference>
<evidence type="ECO:0000256" key="2">
    <source>
        <dbReference type="ARBA" id="ARBA00023125"/>
    </source>
</evidence>
<gene>
    <name evidence="5" type="ORF">D0817_17050</name>
</gene>
<comment type="caution">
    <text evidence="5">The sequence shown here is derived from an EMBL/GenBank/DDBJ whole genome shotgun (WGS) entry which is preliminary data.</text>
</comment>
<organism evidence="5 6">
    <name type="scientific">Flavobacterium cupreum</name>
    <dbReference type="NCBI Taxonomy" id="2133766"/>
    <lineage>
        <taxon>Bacteria</taxon>
        <taxon>Pseudomonadati</taxon>
        <taxon>Bacteroidota</taxon>
        <taxon>Flavobacteriia</taxon>
        <taxon>Flavobacteriales</taxon>
        <taxon>Flavobacteriaceae</taxon>
        <taxon>Flavobacterium</taxon>
    </lineage>
</organism>
<dbReference type="Gene3D" id="2.60.120.10">
    <property type="entry name" value="Jelly Rolls"/>
    <property type="match status" value="1"/>
</dbReference>
<feature type="domain" description="HTH araC/xylS-type" evidence="4">
    <location>
        <begin position="176"/>
        <end position="276"/>
    </location>
</feature>
<dbReference type="InterPro" id="IPR020449">
    <property type="entry name" value="Tscrpt_reg_AraC-type_HTH"/>
</dbReference>
<dbReference type="OrthoDB" id="636258at2"/>
<dbReference type="Pfam" id="PF12833">
    <property type="entry name" value="HTH_18"/>
    <property type="match status" value="1"/>
</dbReference>